<protein>
    <recommendedName>
        <fullName evidence="2">DUF7159 domain-containing protein</fullName>
    </recommendedName>
</protein>
<evidence type="ECO:0000256" key="1">
    <source>
        <dbReference type="SAM" id="MobiDB-lite"/>
    </source>
</evidence>
<dbReference type="Pfam" id="PF23717">
    <property type="entry name" value="DUF7159"/>
    <property type="match status" value="1"/>
</dbReference>
<dbReference type="InterPro" id="IPR055583">
    <property type="entry name" value="DUF7159"/>
</dbReference>
<evidence type="ECO:0000313" key="3">
    <source>
        <dbReference type="EMBL" id="BBX08065.1"/>
    </source>
</evidence>
<organism evidence="3 4">
    <name type="scientific">Mycolicibacterium aichiense</name>
    <dbReference type="NCBI Taxonomy" id="1799"/>
    <lineage>
        <taxon>Bacteria</taxon>
        <taxon>Bacillati</taxon>
        <taxon>Actinomycetota</taxon>
        <taxon>Actinomycetes</taxon>
        <taxon>Mycobacteriales</taxon>
        <taxon>Mycobacteriaceae</taxon>
        <taxon>Mycolicibacterium</taxon>
    </lineage>
</organism>
<feature type="region of interest" description="Disordered" evidence="1">
    <location>
        <begin position="280"/>
        <end position="332"/>
    </location>
</feature>
<feature type="compositionally biased region" description="Pro residues" evidence="1">
    <location>
        <begin position="363"/>
        <end position="372"/>
    </location>
</feature>
<evidence type="ECO:0000313" key="4">
    <source>
        <dbReference type="Proteomes" id="UP000467327"/>
    </source>
</evidence>
<dbReference type="Proteomes" id="UP000467327">
    <property type="component" value="Chromosome"/>
</dbReference>
<feature type="region of interest" description="Disordered" evidence="1">
    <location>
        <begin position="346"/>
        <end position="381"/>
    </location>
</feature>
<proteinExistence type="predicted"/>
<dbReference type="KEGG" id="maic:MAIC_28680"/>
<dbReference type="AlphaFoldDB" id="A0AAD1HMF9"/>
<sequence>METVLGLSMTPTTVGLVLVEGDGAESATKGHDAFEVRRGGFSPVTTSEFVAEALSRTQAIAGGQRLQSIGVTWSDDASVEASLLLDSLADCGFANVIPIRLPEATEAFARGIGQVIGSDVTAVCVVEPEAIVALIVDAHEGTVQTAVSYALETDEDLIDWLSEMLGASEWEPDGLVLLGSGDGLEPIARSLEQMLGIPVFAPAEAELALARGAALASVNGIGVFDDHLLDLPVPPPARRRESVALRGATALLAGGVVAFVVSASVAVGLELLPDHAARPTHRDVVNTAETPPLRPVTAPEAPEAPKAAPEALAGADDGSRPAQAPQPTSEPVFDSAPVVAMTMNVPAPPPEAPPAGVDADPEALPPVEPAAAPPVVATVPPVNQPKQTLRQRIWERVHGG</sequence>
<gene>
    <name evidence="3" type="ORF">MAIC_28680</name>
</gene>
<name>A0AAD1HMF9_9MYCO</name>
<accession>A0AAD1HMF9</accession>
<dbReference type="EMBL" id="AP022561">
    <property type="protein sequence ID" value="BBX08065.1"/>
    <property type="molecule type" value="Genomic_DNA"/>
</dbReference>
<keyword evidence="4" id="KW-1185">Reference proteome</keyword>
<feature type="domain" description="DUF7159" evidence="2">
    <location>
        <begin position="2"/>
        <end position="220"/>
    </location>
</feature>
<evidence type="ECO:0000259" key="2">
    <source>
        <dbReference type="Pfam" id="PF23717"/>
    </source>
</evidence>
<reference evidence="3 4" key="1">
    <citation type="journal article" date="2019" name="Emerg. Microbes Infect.">
        <title>Comprehensive subspecies identification of 175 nontuberculous mycobacteria species based on 7547 genomic profiles.</title>
        <authorList>
            <person name="Matsumoto Y."/>
            <person name="Kinjo T."/>
            <person name="Motooka D."/>
            <person name="Nabeya D."/>
            <person name="Jung N."/>
            <person name="Uechi K."/>
            <person name="Horii T."/>
            <person name="Iida T."/>
            <person name="Fujita J."/>
            <person name="Nakamura S."/>
        </authorList>
    </citation>
    <scope>NUCLEOTIDE SEQUENCE [LARGE SCALE GENOMIC DNA]</scope>
    <source>
        <strain evidence="3 4">JCM 6376</strain>
    </source>
</reference>
<feature type="compositionally biased region" description="Low complexity" evidence="1">
    <location>
        <begin position="298"/>
        <end position="315"/>
    </location>
</feature>